<accession>A0A1V2R512</accession>
<evidence type="ECO:0000313" key="1">
    <source>
        <dbReference type="EMBL" id="ONK06890.1"/>
    </source>
</evidence>
<name>A0A1V2R512_9GAMM</name>
<reference evidence="2" key="1">
    <citation type="submission" date="2016-11" db="EMBL/GenBank/DDBJ databases">
        <authorList>
            <person name="Panda P."/>
            <person name="Visnovsky S."/>
            <person name="Pitman A."/>
        </authorList>
    </citation>
    <scope>NUCLEOTIDE SEQUENCE [LARGE SCALE GENOMIC DNA]</scope>
    <source>
        <strain evidence="2">ICMP 9972</strain>
    </source>
</reference>
<organism evidence="1 2">
    <name type="scientific">Pectobacterium actinidiae</name>
    <dbReference type="NCBI Taxonomy" id="1507808"/>
    <lineage>
        <taxon>Bacteria</taxon>
        <taxon>Pseudomonadati</taxon>
        <taxon>Pseudomonadota</taxon>
        <taxon>Gammaproteobacteria</taxon>
        <taxon>Enterobacterales</taxon>
        <taxon>Pectobacteriaceae</taxon>
        <taxon>Pectobacterium</taxon>
    </lineage>
</organism>
<proteinExistence type="predicted"/>
<gene>
    <name evidence="1" type="ORF">BSK71_10380</name>
</gene>
<evidence type="ECO:0000313" key="2">
    <source>
        <dbReference type="Proteomes" id="UP000189286"/>
    </source>
</evidence>
<sequence length="80" mass="9268">MTLYRDEKHPNKHIQAAIEYALAQGWRFYPSNGYAFGRLICGAPDHRTHMMSIWSTPSVPENHAKQIRHNVDSCLTMLKQ</sequence>
<dbReference type="AlphaFoldDB" id="A0A1V2R512"/>
<comment type="caution">
    <text evidence="1">The sequence shown here is derived from an EMBL/GenBank/DDBJ whole genome shotgun (WGS) entry which is preliminary data.</text>
</comment>
<protein>
    <submittedName>
        <fullName evidence="1">Uncharacterized protein</fullName>
    </submittedName>
</protein>
<dbReference type="EMBL" id="MPUJ01000005">
    <property type="protein sequence ID" value="ONK06890.1"/>
    <property type="molecule type" value="Genomic_DNA"/>
</dbReference>
<dbReference type="Proteomes" id="UP000189286">
    <property type="component" value="Unassembled WGS sequence"/>
</dbReference>
<dbReference type="OrthoDB" id="8778495at2"/>